<dbReference type="VEuPathDB" id="FungiDB:AJ78_04449"/>
<dbReference type="Proteomes" id="UP000182235">
    <property type="component" value="Unassembled WGS sequence"/>
</dbReference>
<dbReference type="AlphaFoldDB" id="A0A1J9QHA3"/>
<dbReference type="EMBL" id="LGRN01000165">
    <property type="protein sequence ID" value="OJD15300.1"/>
    <property type="molecule type" value="Genomic_DNA"/>
</dbReference>
<gene>
    <name evidence="1" type="ORF">AJ78_04449</name>
</gene>
<accession>A0A1J9QHA3</accession>
<evidence type="ECO:0000313" key="2">
    <source>
        <dbReference type="Proteomes" id="UP000182235"/>
    </source>
</evidence>
<sequence length="67" mass="7451">MAGMPGKARQHSNAERSVLDYAKYATLKEIQITISTHSSYSSSIEQSRVEFLKINYVLAGFEGVDIL</sequence>
<comment type="caution">
    <text evidence="1">The sequence shown here is derived from an EMBL/GenBank/DDBJ whole genome shotgun (WGS) entry which is preliminary data.</text>
</comment>
<reference evidence="1 2" key="1">
    <citation type="submission" date="2015-07" db="EMBL/GenBank/DDBJ databases">
        <title>Emmonsia species relationships and genome sequence.</title>
        <authorList>
            <consortium name="The Broad Institute Genomics Platform"/>
            <person name="Cuomo C.A."/>
            <person name="Munoz J.F."/>
            <person name="Imamovic A."/>
            <person name="Priest M.E."/>
            <person name="Young S."/>
            <person name="Clay O.K."/>
            <person name="McEwen J.G."/>
        </authorList>
    </citation>
    <scope>NUCLEOTIDE SEQUENCE [LARGE SCALE GENOMIC DNA]</scope>
    <source>
        <strain evidence="1 2">UAMH 9510</strain>
    </source>
</reference>
<name>A0A1J9QHA3_9EURO</name>
<evidence type="ECO:0000313" key="1">
    <source>
        <dbReference type="EMBL" id="OJD15300.1"/>
    </source>
</evidence>
<organism evidence="1 2">
    <name type="scientific">Emergomyces pasteurianus Ep9510</name>
    <dbReference type="NCBI Taxonomy" id="1447872"/>
    <lineage>
        <taxon>Eukaryota</taxon>
        <taxon>Fungi</taxon>
        <taxon>Dikarya</taxon>
        <taxon>Ascomycota</taxon>
        <taxon>Pezizomycotina</taxon>
        <taxon>Eurotiomycetes</taxon>
        <taxon>Eurotiomycetidae</taxon>
        <taxon>Onygenales</taxon>
        <taxon>Ajellomycetaceae</taxon>
        <taxon>Emergomyces</taxon>
    </lineage>
</organism>
<keyword evidence="2" id="KW-1185">Reference proteome</keyword>
<protein>
    <submittedName>
        <fullName evidence="1">Uncharacterized protein</fullName>
    </submittedName>
</protein>
<proteinExistence type="predicted"/>